<dbReference type="GO" id="GO:0009228">
    <property type="term" value="P:thiamine biosynthetic process"/>
    <property type="evidence" value="ECO:0007669"/>
    <property type="project" value="InterPro"/>
</dbReference>
<accession>A0A6M1RA41</accession>
<organism evidence="3 4">
    <name type="scientific">Nocardioides turkmenicus</name>
    <dbReference type="NCBI Taxonomy" id="2711220"/>
    <lineage>
        <taxon>Bacteria</taxon>
        <taxon>Bacillati</taxon>
        <taxon>Actinomycetota</taxon>
        <taxon>Actinomycetes</taxon>
        <taxon>Propionibacteriales</taxon>
        <taxon>Nocardioidaceae</taxon>
        <taxon>Nocardioides</taxon>
    </lineage>
</organism>
<name>A0A6M1RA41_9ACTN</name>
<reference evidence="3 4" key="1">
    <citation type="submission" date="2020-02" db="EMBL/GenBank/DDBJ databases">
        <title>Whole-genome analyses of novel actinobacteria.</title>
        <authorList>
            <person name="Sahin N."/>
        </authorList>
    </citation>
    <scope>NUCLEOTIDE SEQUENCE [LARGE SCALE GENOMIC DNA]</scope>
    <source>
        <strain evidence="3 4">KC13</strain>
    </source>
</reference>
<comment type="caution">
    <text evidence="3">The sequence shown here is derived from an EMBL/GenBank/DDBJ whole genome shotgun (WGS) entry which is preliminary data.</text>
</comment>
<dbReference type="EMBL" id="JAALAA010000014">
    <property type="protein sequence ID" value="NGN94389.1"/>
    <property type="molecule type" value="Genomic_DNA"/>
</dbReference>
<protein>
    <submittedName>
        <fullName evidence="3">ABC transporter substrate-binding protein</fullName>
    </submittedName>
</protein>
<gene>
    <name evidence="3" type="ORF">G5C66_16785</name>
</gene>
<feature type="domain" description="SsuA/THI5-like" evidence="2">
    <location>
        <begin position="67"/>
        <end position="266"/>
    </location>
</feature>
<evidence type="ECO:0000313" key="3">
    <source>
        <dbReference type="EMBL" id="NGN94389.1"/>
    </source>
</evidence>
<evidence type="ECO:0000256" key="1">
    <source>
        <dbReference type="SAM" id="SignalP"/>
    </source>
</evidence>
<dbReference type="AlphaFoldDB" id="A0A6M1RA41"/>
<dbReference type="PANTHER" id="PTHR31528:SF3">
    <property type="entry name" value="THIAMINE BIOSYNTHESIS PROTEIN HI_0357-RELATED"/>
    <property type="match status" value="1"/>
</dbReference>
<dbReference type="Proteomes" id="UP000483261">
    <property type="component" value="Unassembled WGS sequence"/>
</dbReference>
<dbReference type="InterPro" id="IPR015168">
    <property type="entry name" value="SsuA/THI5"/>
</dbReference>
<evidence type="ECO:0000259" key="2">
    <source>
        <dbReference type="Pfam" id="PF09084"/>
    </source>
</evidence>
<dbReference type="SUPFAM" id="SSF53850">
    <property type="entry name" value="Periplasmic binding protein-like II"/>
    <property type="match status" value="1"/>
</dbReference>
<dbReference type="InterPro" id="IPR027939">
    <property type="entry name" value="NMT1/THI5"/>
</dbReference>
<proteinExistence type="predicted"/>
<feature type="chain" id="PRO_5026763118" evidence="1">
    <location>
        <begin position="32"/>
        <end position="362"/>
    </location>
</feature>
<keyword evidence="4" id="KW-1185">Reference proteome</keyword>
<evidence type="ECO:0000313" key="4">
    <source>
        <dbReference type="Proteomes" id="UP000483261"/>
    </source>
</evidence>
<dbReference type="Pfam" id="PF09084">
    <property type="entry name" value="NMT1"/>
    <property type="match status" value="1"/>
</dbReference>
<feature type="signal peptide" evidence="1">
    <location>
        <begin position="1"/>
        <end position="31"/>
    </location>
</feature>
<dbReference type="PANTHER" id="PTHR31528">
    <property type="entry name" value="4-AMINO-5-HYDROXYMETHYL-2-METHYLPYRIMIDINE PHOSPHATE SYNTHASE THI11-RELATED"/>
    <property type="match status" value="1"/>
</dbReference>
<dbReference type="RefSeq" id="WP_165112111.1">
    <property type="nucleotide sequence ID" value="NZ_JAALAA010000014.1"/>
</dbReference>
<sequence length="362" mass="37963">MSRVRPIAAALTSAVVLLGALTACGPSQNSAGEQGSAVSAERCAQNEKAGKITYMSGYYWQASASIMEAIAADQLGYFNDLCLDVELQPGSGDVSQNAKLIAAGKVQVGPLSEQDIMTSNASGLRVLGVSSYSNAGLDVLMTGASITDLKQLEGKTLGHKGWVPVGVQAMLAEAGVDMAKVKQVKVGYDPGVLPRGQVDALVGFVSNEPNQLKEAGEEVTVWEPTDFDVPGSLGAYSVNPAWAEKHPTAVEDFLRAVLRAYTYCAAADHVEECIGYQHDLAGAESDEKHETAIWRTEVAVAADNPLPGKFGSVDPDNVAALAGVVTAYAGQKVTPEQAASWFDSSFAEAVVDDNDKVIWPAP</sequence>
<keyword evidence="1" id="KW-0732">Signal</keyword>
<dbReference type="PROSITE" id="PS51257">
    <property type="entry name" value="PROKAR_LIPOPROTEIN"/>
    <property type="match status" value="1"/>
</dbReference>
<dbReference type="Gene3D" id="3.40.190.10">
    <property type="entry name" value="Periplasmic binding protein-like II"/>
    <property type="match status" value="2"/>
</dbReference>